<accession>A0A9P4IKJ4</accession>
<comment type="caution">
    <text evidence="2">The sequence shown here is derived from an EMBL/GenBank/DDBJ whole genome shotgun (WGS) entry which is preliminary data.</text>
</comment>
<evidence type="ECO:0000313" key="2">
    <source>
        <dbReference type="EMBL" id="KAF2103250.1"/>
    </source>
</evidence>
<feature type="compositionally biased region" description="Low complexity" evidence="1">
    <location>
        <begin position="158"/>
        <end position="186"/>
    </location>
</feature>
<sequence>MAPALKTRTPSWNDKLRKQRLEAFFNKIYDFDWGHMSTWDVKVSLLLEGNEKFGVHMYQSDESFNPFRDDYPGIGRADRRDRSNWWTARHEQERASATDDSVADSSVAEASGVEVSEAALAVPPAECWPSARRQSSPMPNMQTLRRTSPHPSRRLHDATAAASGSQVSAQQAAPQQAVSPPQNPQQTAPTEQWQKFDALGWSPTSSFGVTQSTGQYGLIMPSASGGIHASTIPPYTGKYPEKAHTRLPSDTMNGMGVYQ</sequence>
<evidence type="ECO:0000256" key="1">
    <source>
        <dbReference type="SAM" id="MobiDB-lite"/>
    </source>
</evidence>
<dbReference type="Proteomes" id="UP000799772">
    <property type="component" value="Unassembled WGS sequence"/>
</dbReference>
<gene>
    <name evidence="2" type="ORF">NA57DRAFT_72226</name>
</gene>
<reference evidence="2" key="1">
    <citation type="journal article" date="2020" name="Stud. Mycol.">
        <title>101 Dothideomycetes genomes: a test case for predicting lifestyles and emergence of pathogens.</title>
        <authorList>
            <person name="Haridas S."/>
            <person name="Albert R."/>
            <person name="Binder M."/>
            <person name="Bloem J."/>
            <person name="Labutti K."/>
            <person name="Salamov A."/>
            <person name="Andreopoulos B."/>
            <person name="Baker S."/>
            <person name="Barry K."/>
            <person name="Bills G."/>
            <person name="Bluhm B."/>
            <person name="Cannon C."/>
            <person name="Castanera R."/>
            <person name="Culley D."/>
            <person name="Daum C."/>
            <person name="Ezra D."/>
            <person name="Gonzalez J."/>
            <person name="Henrissat B."/>
            <person name="Kuo A."/>
            <person name="Liang C."/>
            <person name="Lipzen A."/>
            <person name="Lutzoni F."/>
            <person name="Magnuson J."/>
            <person name="Mondo S."/>
            <person name="Nolan M."/>
            <person name="Ohm R."/>
            <person name="Pangilinan J."/>
            <person name="Park H.-J."/>
            <person name="Ramirez L."/>
            <person name="Alfaro M."/>
            <person name="Sun H."/>
            <person name="Tritt A."/>
            <person name="Yoshinaga Y."/>
            <person name="Zwiers L.-H."/>
            <person name="Turgeon B."/>
            <person name="Goodwin S."/>
            <person name="Spatafora J."/>
            <person name="Crous P."/>
            <person name="Grigoriev I."/>
        </authorList>
    </citation>
    <scope>NUCLEOTIDE SEQUENCE</scope>
    <source>
        <strain evidence="2">CBS 133067</strain>
    </source>
</reference>
<dbReference type="AlphaFoldDB" id="A0A9P4IKJ4"/>
<feature type="region of interest" description="Disordered" evidence="1">
    <location>
        <begin position="125"/>
        <end position="191"/>
    </location>
</feature>
<organism evidence="2 3">
    <name type="scientific">Rhizodiscina lignyota</name>
    <dbReference type="NCBI Taxonomy" id="1504668"/>
    <lineage>
        <taxon>Eukaryota</taxon>
        <taxon>Fungi</taxon>
        <taxon>Dikarya</taxon>
        <taxon>Ascomycota</taxon>
        <taxon>Pezizomycotina</taxon>
        <taxon>Dothideomycetes</taxon>
        <taxon>Pleosporomycetidae</taxon>
        <taxon>Aulographales</taxon>
        <taxon>Rhizodiscinaceae</taxon>
        <taxon>Rhizodiscina</taxon>
    </lineage>
</organism>
<feature type="region of interest" description="Disordered" evidence="1">
    <location>
        <begin position="238"/>
        <end position="259"/>
    </location>
</feature>
<keyword evidence="3" id="KW-1185">Reference proteome</keyword>
<protein>
    <submittedName>
        <fullName evidence="2">Uncharacterized protein</fullName>
    </submittedName>
</protein>
<name>A0A9P4IKJ4_9PEZI</name>
<dbReference type="EMBL" id="ML978122">
    <property type="protein sequence ID" value="KAF2103250.1"/>
    <property type="molecule type" value="Genomic_DNA"/>
</dbReference>
<evidence type="ECO:0000313" key="3">
    <source>
        <dbReference type="Proteomes" id="UP000799772"/>
    </source>
</evidence>
<proteinExistence type="predicted"/>
<feature type="compositionally biased region" description="Polar residues" evidence="1">
    <location>
        <begin position="132"/>
        <end position="146"/>
    </location>
</feature>